<comment type="caution">
    <text evidence="1">The sequence shown here is derived from an EMBL/GenBank/DDBJ whole genome shotgun (WGS) entry which is preliminary data.</text>
</comment>
<organism evidence="1 2">
    <name type="scientific">Steinernema hermaphroditum</name>
    <dbReference type="NCBI Taxonomy" id="289476"/>
    <lineage>
        <taxon>Eukaryota</taxon>
        <taxon>Metazoa</taxon>
        <taxon>Ecdysozoa</taxon>
        <taxon>Nematoda</taxon>
        <taxon>Chromadorea</taxon>
        <taxon>Rhabditida</taxon>
        <taxon>Tylenchina</taxon>
        <taxon>Panagrolaimomorpha</taxon>
        <taxon>Strongyloidoidea</taxon>
        <taxon>Steinernematidae</taxon>
        <taxon>Steinernema</taxon>
    </lineage>
</organism>
<proteinExistence type="predicted"/>
<reference evidence="1" key="1">
    <citation type="submission" date="2023-06" db="EMBL/GenBank/DDBJ databases">
        <title>Genomic analysis of the entomopathogenic nematode Steinernema hermaphroditum.</title>
        <authorList>
            <person name="Schwarz E.M."/>
            <person name="Heppert J.K."/>
            <person name="Baniya A."/>
            <person name="Schwartz H.T."/>
            <person name="Tan C.-H."/>
            <person name="Antoshechkin I."/>
            <person name="Sternberg P.W."/>
            <person name="Goodrich-Blair H."/>
            <person name="Dillman A.R."/>
        </authorList>
    </citation>
    <scope>NUCLEOTIDE SEQUENCE</scope>
    <source>
        <strain evidence="1">PS9179</strain>
        <tissue evidence="1">Whole animal</tissue>
    </source>
</reference>
<protein>
    <submittedName>
        <fullName evidence="1">Uncharacterized protein</fullName>
    </submittedName>
</protein>
<accession>A0AA39I1T1</accession>
<dbReference type="Proteomes" id="UP001175271">
    <property type="component" value="Unassembled WGS sequence"/>
</dbReference>
<gene>
    <name evidence="1" type="ORF">QR680_012361</name>
</gene>
<dbReference type="AlphaFoldDB" id="A0AA39I1T1"/>
<evidence type="ECO:0000313" key="1">
    <source>
        <dbReference type="EMBL" id="KAK0416228.1"/>
    </source>
</evidence>
<dbReference type="EMBL" id="JAUCMV010000002">
    <property type="protein sequence ID" value="KAK0416228.1"/>
    <property type="molecule type" value="Genomic_DNA"/>
</dbReference>
<evidence type="ECO:0000313" key="2">
    <source>
        <dbReference type="Proteomes" id="UP001175271"/>
    </source>
</evidence>
<sequence length="335" mass="38189">MDCVELAFVHQLLPQLGKSDLATLHSAQLLGPEVERHCKERSEVFAAINCYAPCSLTGVYLVIPVTFDRGACIEEHLSTFIDTPVYDFTRLKNAVFRGAINFLKLEIHSSSVPEDATILSSNPLFLNVLRILSRIRDIRLILVIGPKIDFSAFFAFLMNSGIAANLRKLRILEPAFENPLQHLQPLITFVLESNKVISELDYHMRTLTTEHISMLRRFLELPHFKRLNLSGDGFVESLLNEWISSSAPLSGKTVGVTLWERFEERGIRQHFRKLPDGSLIPTPLRYPFGEPTHYFVKEHPTVEGRRLFLVLERIAVMVDGSLRHTWNGAMYFIFA</sequence>
<keyword evidence="2" id="KW-1185">Reference proteome</keyword>
<name>A0AA39I1T1_9BILA</name>